<proteinExistence type="predicted"/>
<protein>
    <submittedName>
        <fullName evidence="2">Uncharacterized protein</fullName>
    </submittedName>
</protein>
<name>A0A6N2RFG3_BIFLN</name>
<feature type="compositionally biased region" description="Basic residues" evidence="1">
    <location>
        <begin position="32"/>
        <end position="43"/>
    </location>
</feature>
<accession>A0A6N2RFG3</accession>
<reference evidence="2" key="1">
    <citation type="submission" date="2019-11" db="EMBL/GenBank/DDBJ databases">
        <authorList>
            <person name="Feng L."/>
        </authorList>
    </citation>
    <scope>NUCLEOTIDE SEQUENCE</scope>
    <source>
        <strain evidence="2">BlongumLFYP82</strain>
    </source>
</reference>
<dbReference type="AlphaFoldDB" id="A0A6N2RFG3"/>
<feature type="region of interest" description="Disordered" evidence="1">
    <location>
        <begin position="29"/>
        <end position="55"/>
    </location>
</feature>
<evidence type="ECO:0000256" key="1">
    <source>
        <dbReference type="SAM" id="MobiDB-lite"/>
    </source>
</evidence>
<evidence type="ECO:0000313" key="2">
    <source>
        <dbReference type="EMBL" id="VYS79238.1"/>
    </source>
</evidence>
<gene>
    <name evidence="2" type="ORF">BLLFYP82_00618</name>
</gene>
<organism evidence="2">
    <name type="scientific">Bifidobacterium longum</name>
    <dbReference type="NCBI Taxonomy" id="216816"/>
    <lineage>
        <taxon>Bacteria</taxon>
        <taxon>Bacillati</taxon>
        <taxon>Actinomycetota</taxon>
        <taxon>Actinomycetes</taxon>
        <taxon>Bifidobacteriales</taxon>
        <taxon>Bifidobacteriaceae</taxon>
        <taxon>Bifidobacterium</taxon>
    </lineage>
</organism>
<dbReference type="EMBL" id="CACRSV010000007">
    <property type="protein sequence ID" value="VYS79238.1"/>
    <property type="molecule type" value="Genomic_DNA"/>
</dbReference>
<sequence length="140" mass="15654">MKTRLITIHKNINQALTTKRGNKMGYAVSYKRSGRPTSRRAKRQSPANKAQRTKDMKNAIRWNVAQLEHDTTGTDSIERGIVCKLLHLGKIAPTADPTGDHVLQQLISEGYVQRPRKRAGVQVFDRADLLTSLKAYAGVC</sequence>